<sequence length="631" mass="70769">MKGCGKSQNVFASGTPCPYSETNPLTLSSGTRLDASTTTSTLSPAETTPKRDVFPVWSAFRLLGFSFLLLFFEVALIRFIPAHVQVVSYFINLVLISAFLGMGVGMILQARGRTTVIGFAPLLLVLMVVVNYFSNVWVQVPQAQGEYLWTTVVKPSEAVQTWGMETVVFVVFVLSTMVFVPLGSGIVREFDRFRPLVAYSVNILGSLLGLAAFSLFSWLSMPPVVWFSFGSVYFAALCVDNRRVLVSTLCLPVVLFLVYSLGHNGKNGGELWSPYYKINYSVHEDHFDLSVNGSFHQHALNFSDEAVARSPYNRRVMKDFSAPYHFARSVERVLVLGAGTGNDVTIALHHGAKHVDAVEIDREILRLGKQHHFQKPYADSRVKVYNDDARAFLKKNKEKYDVIVLGTLDSQTLLSSMSSVRLDNYVYTRESFESIRDHLKPGGVLILYHLSGKFFIAEKIYTTLMEVFHEQPLMRYIQPSHLFNFTFVAGWSDQIDESFWDDPALPAFQEKFDVPIGPDGKLVPKYQIPTDNWPYLYLQEPKVPSHYFSVGAFILAFSLVLVWWSAGGTKLKHQPDWTLFLLGAGFLLLETKSVTEMSLLFGSTWLVNVLVFSSILVDGAVREPGCDPPLV</sequence>
<comment type="similarity">
    <text evidence="1">Belongs to the spermidine/spermine synthase family.</text>
</comment>
<evidence type="ECO:0000313" key="8">
    <source>
        <dbReference type="EMBL" id="CCQ90897.1"/>
    </source>
</evidence>
<feature type="transmembrane region" description="Helical" evidence="6">
    <location>
        <begin position="86"/>
        <end position="108"/>
    </location>
</feature>
<feature type="transmembrane region" description="Helical" evidence="6">
    <location>
        <begin position="600"/>
        <end position="621"/>
    </location>
</feature>
<feature type="transmembrane region" description="Helical" evidence="6">
    <location>
        <begin position="59"/>
        <end position="80"/>
    </location>
</feature>
<name>M1YYV0_NITG3</name>
<feature type="transmembrane region" description="Helical" evidence="6">
    <location>
        <begin position="196"/>
        <end position="218"/>
    </location>
</feature>
<organism evidence="8 9">
    <name type="scientific">Nitrospina gracilis (strain 3/211)</name>
    <dbReference type="NCBI Taxonomy" id="1266370"/>
    <lineage>
        <taxon>Bacteria</taxon>
        <taxon>Pseudomonadati</taxon>
        <taxon>Nitrospinota/Tectimicrobiota group</taxon>
        <taxon>Nitrospinota</taxon>
        <taxon>Nitrospinia</taxon>
        <taxon>Nitrospinales</taxon>
        <taxon>Nitrospinaceae</taxon>
        <taxon>Nitrospina</taxon>
    </lineage>
</organism>
<feature type="compositionally biased region" description="Low complexity" evidence="5">
    <location>
        <begin position="31"/>
        <end position="47"/>
    </location>
</feature>
<evidence type="ECO:0000313" key="9">
    <source>
        <dbReference type="Proteomes" id="UP000011704"/>
    </source>
</evidence>
<dbReference type="AlphaFoldDB" id="M1YYV0"/>
<dbReference type="InterPro" id="IPR030374">
    <property type="entry name" value="PABS"/>
</dbReference>
<dbReference type="CDD" id="cd02440">
    <property type="entry name" value="AdoMet_MTases"/>
    <property type="match status" value="1"/>
</dbReference>
<keyword evidence="6" id="KW-0812">Transmembrane</keyword>
<feature type="transmembrane region" description="Helical" evidence="6">
    <location>
        <begin position="166"/>
        <end position="184"/>
    </location>
</feature>
<comment type="caution">
    <text evidence="4">Lacks conserved residue(s) required for the propagation of feature annotation.</text>
</comment>
<dbReference type="PROSITE" id="PS51006">
    <property type="entry name" value="PABS_2"/>
    <property type="match status" value="1"/>
</dbReference>
<keyword evidence="9" id="KW-1185">Reference proteome</keyword>
<evidence type="ECO:0000256" key="1">
    <source>
        <dbReference type="ARBA" id="ARBA00007867"/>
    </source>
</evidence>
<dbReference type="Proteomes" id="UP000011704">
    <property type="component" value="Unassembled WGS sequence"/>
</dbReference>
<keyword evidence="3 4" id="KW-0620">Polyamine biosynthesis</keyword>
<keyword evidence="6" id="KW-0472">Membrane</keyword>
<keyword evidence="6" id="KW-1133">Transmembrane helix</keyword>
<dbReference type="PANTHER" id="PTHR43317">
    <property type="entry name" value="THERMOSPERMINE SYNTHASE ACAULIS5"/>
    <property type="match status" value="1"/>
</dbReference>
<feature type="transmembrane region" description="Helical" evidence="6">
    <location>
        <begin position="546"/>
        <end position="565"/>
    </location>
</feature>
<dbReference type="STRING" id="1266370.NITGR_480008"/>
<feature type="transmembrane region" description="Helical" evidence="6">
    <location>
        <begin position="224"/>
        <end position="239"/>
    </location>
</feature>
<dbReference type="OrthoDB" id="100936at2"/>
<accession>M1YYV0</accession>
<dbReference type="GO" id="GO:0016740">
    <property type="term" value="F:transferase activity"/>
    <property type="evidence" value="ECO:0007669"/>
    <property type="project" value="UniProtKB-UniRule"/>
</dbReference>
<gene>
    <name evidence="8" type="ORF">NITGR_480008</name>
</gene>
<feature type="domain" description="PABS" evidence="7">
    <location>
        <begin position="353"/>
        <end position="498"/>
    </location>
</feature>
<evidence type="ECO:0000256" key="2">
    <source>
        <dbReference type="ARBA" id="ARBA00022679"/>
    </source>
</evidence>
<dbReference type="SUPFAM" id="SSF53335">
    <property type="entry name" value="S-adenosyl-L-methionine-dependent methyltransferases"/>
    <property type="match status" value="1"/>
</dbReference>
<evidence type="ECO:0000259" key="7">
    <source>
        <dbReference type="PROSITE" id="PS51006"/>
    </source>
</evidence>
<dbReference type="HOGENOM" id="CLU_386210_0_0_0"/>
<proteinExistence type="inferred from homology"/>
<evidence type="ECO:0000256" key="3">
    <source>
        <dbReference type="ARBA" id="ARBA00023115"/>
    </source>
</evidence>
<evidence type="ECO:0000256" key="4">
    <source>
        <dbReference type="PROSITE-ProRule" id="PRU00354"/>
    </source>
</evidence>
<feature type="transmembrane region" description="Helical" evidence="6">
    <location>
        <begin position="244"/>
        <end position="262"/>
    </location>
</feature>
<protein>
    <submittedName>
        <fullName evidence="8">Putative Spermine synthase</fullName>
    </submittedName>
</protein>
<dbReference type="InParanoid" id="M1YYV0"/>
<dbReference type="EMBL" id="CAQJ01000053">
    <property type="protein sequence ID" value="CCQ90897.1"/>
    <property type="molecule type" value="Genomic_DNA"/>
</dbReference>
<dbReference type="Pfam" id="PF01564">
    <property type="entry name" value="Spermine_synth"/>
    <property type="match status" value="1"/>
</dbReference>
<dbReference type="InterPro" id="IPR029063">
    <property type="entry name" value="SAM-dependent_MTases_sf"/>
</dbReference>
<feature type="transmembrane region" description="Helical" evidence="6">
    <location>
        <begin position="115"/>
        <end position="133"/>
    </location>
</feature>
<evidence type="ECO:0000256" key="6">
    <source>
        <dbReference type="SAM" id="Phobius"/>
    </source>
</evidence>
<dbReference type="Gene3D" id="3.40.50.150">
    <property type="entry name" value="Vaccinia Virus protein VP39"/>
    <property type="match status" value="1"/>
</dbReference>
<comment type="caution">
    <text evidence="8">The sequence shown here is derived from an EMBL/GenBank/DDBJ whole genome shotgun (WGS) entry which is preliminary data.</text>
</comment>
<feature type="region of interest" description="Disordered" evidence="5">
    <location>
        <begin position="22"/>
        <end position="47"/>
    </location>
</feature>
<dbReference type="GO" id="GO:0006596">
    <property type="term" value="P:polyamine biosynthetic process"/>
    <property type="evidence" value="ECO:0007669"/>
    <property type="project" value="UniProtKB-UniRule"/>
</dbReference>
<keyword evidence="2 4" id="KW-0808">Transferase</keyword>
<dbReference type="PANTHER" id="PTHR43317:SF3">
    <property type="entry name" value="BLR2883 PROTEIN"/>
    <property type="match status" value="1"/>
</dbReference>
<reference evidence="8 9" key="1">
    <citation type="journal article" date="2013" name="Front. Microbiol.">
        <title>The genome of Nitrospina gracilis illuminates the metabolism and evolution of the major marine nitrite oxidizer.</title>
        <authorList>
            <person name="Luecker S."/>
            <person name="Nowka B."/>
            <person name="Rattei T."/>
            <person name="Spieck E."/>
            <person name="and Daims H."/>
        </authorList>
    </citation>
    <scope>NUCLEOTIDE SEQUENCE [LARGE SCALE GENOMIC DNA]</scope>
    <source>
        <strain evidence="8 9">3/211</strain>
    </source>
</reference>
<evidence type="ECO:0000256" key="5">
    <source>
        <dbReference type="SAM" id="MobiDB-lite"/>
    </source>
</evidence>